<keyword evidence="3" id="KW-1185">Reference proteome</keyword>
<dbReference type="EMBL" id="KN825268">
    <property type="protein sequence ID" value="KIK92547.1"/>
    <property type="molecule type" value="Genomic_DNA"/>
</dbReference>
<protein>
    <submittedName>
        <fullName evidence="2">Uncharacterized protein</fullName>
    </submittedName>
</protein>
<sequence>MPSLDRPLASAKFTLDVSGIAGFFGSQEAIAAITTIHLFKGKRWLGWYNMPGSYSIARTIGQLANSGVWDRLFPKPDGVALTASSFGLDGKAGPKYLAPMSGTVMQTTGYLGYLTMMWSKEGESVKIEGRRTMPTRVAFLDLRDLDSQRYDTILPRDVTHTLLALIPILTSFVTCITCAIVGDWFCFAMILLGIASCGITSFVVGSASLSIEGRRSAPGAPPGDGFLVDTNAIVVVRGDDSVISTITRGRFSLILVGSPHYNRIGLCSLLLITQFLLQLLLIPQGSLFGQIM</sequence>
<name>A0A0D0D6T0_9AGAM</name>
<feature type="non-terminal residue" evidence="2">
    <location>
        <position position="292"/>
    </location>
</feature>
<reference evidence="2 3" key="1">
    <citation type="submission" date="2014-04" db="EMBL/GenBank/DDBJ databases">
        <authorList>
            <consortium name="DOE Joint Genome Institute"/>
            <person name="Kuo A."/>
            <person name="Kohler A."/>
            <person name="Jargeat P."/>
            <person name="Nagy L.G."/>
            <person name="Floudas D."/>
            <person name="Copeland A."/>
            <person name="Barry K.W."/>
            <person name="Cichocki N."/>
            <person name="Veneault-Fourrey C."/>
            <person name="LaButti K."/>
            <person name="Lindquist E.A."/>
            <person name="Lipzen A."/>
            <person name="Lundell T."/>
            <person name="Morin E."/>
            <person name="Murat C."/>
            <person name="Sun H."/>
            <person name="Tunlid A."/>
            <person name="Henrissat B."/>
            <person name="Grigoriev I.V."/>
            <person name="Hibbett D.S."/>
            <person name="Martin F."/>
            <person name="Nordberg H.P."/>
            <person name="Cantor M.N."/>
            <person name="Hua S.X."/>
        </authorList>
    </citation>
    <scope>NUCLEOTIDE SEQUENCE [LARGE SCALE GENOMIC DNA]</scope>
    <source>
        <strain evidence="2 3">Ve08.2h10</strain>
    </source>
</reference>
<dbReference type="InParanoid" id="A0A0D0D6T0"/>
<keyword evidence="1" id="KW-0472">Membrane</keyword>
<keyword evidence="1" id="KW-0812">Transmembrane</keyword>
<proteinExistence type="predicted"/>
<feature type="transmembrane region" description="Helical" evidence="1">
    <location>
        <begin position="264"/>
        <end position="282"/>
    </location>
</feature>
<feature type="transmembrane region" description="Helical" evidence="1">
    <location>
        <begin position="188"/>
        <end position="209"/>
    </location>
</feature>
<evidence type="ECO:0000313" key="3">
    <source>
        <dbReference type="Proteomes" id="UP000054538"/>
    </source>
</evidence>
<organism evidence="2 3">
    <name type="scientific">Paxillus rubicundulus Ve08.2h10</name>
    <dbReference type="NCBI Taxonomy" id="930991"/>
    <lineage>
        <taxon>Eukaryota</taxon>
        <taxon>Fungi</taxon>
        <taxon>Dikarya</taxon>
        <taxon>Basidiomycota</taxon>
        <taxon>Agaricomycotina</taxon>
        <taxon>Agaricomycetes</taxon>
        <taxon>Agaricomycetidae</taxon>
        <taxon>Boletales</taxon>
        <taxon>Paxilineae</taxon>
        <taxon>Paxillaceae</taxon>
        <taxon>Paxillus</taxon>
    </lineage>
</organism>
<dbReference type="OrthoDB" id="3067110at2759"/>
<feature type="transmembrane region" description="Helical" evidence="1">
    <location>
        <begin position="162"/>
        <end position="182"/>
    </location>
</feature>
<dbReference type="STRING" id="930991.A0A0D0D6T0"/>
<reference evidence="3" key="2">
    <citation type="submission" date="2015-01" db="EMBL/GenBank/DDBJ databases">
        <title>Evolutionary Origins and Diversification of the Mycorrhizal Mutualists.</title>
        <authorList>
            <consortium name="DOE Joint Genome Institute"/>
            <consortium name="Mycorrhizal Genomics Consortium"/>
            <person name="Kohler A."/>
            <person name="Kuo A."/>
            <person name="Nagy L.G."/>
            <person name="Floudas D."/>
            <person name="Copeland A."/>
            <person name="Barry K.W."/>
            <person name="Cichocki N."/>
            <person name="Veneault-Fourrey C."/>
            <person name="LaButti K."/>
            <person name="Lindquist E.A."/>
            <person name="Lipzen A."/>
            <person name="Lundell T."/>
            <person name="Morin E."/>
            <person name="Murat C."/>
            <person name="Riley R."/>
            <person name="Ohm R."/>
            <person name="Sun H."/>
            <person name="Tunlid A."/>
            <person name="Henrissat B."/>
            <person name="Grigoriev I.V."/>
            <person name="Hibbett D.S."/>
            <person name="Martin F."/>
        </authorList>
    </citation>
    <scope>NUCLEOTIDE SEQUENCE [LARGE SCALE GENOMIC DNA]</scope>
    <source>
        <strain evidence="3">Ve08.2h10</strain>
    </source>
</reference>
<dbReference type="Proteomes" id="UP000054538">
    <property type="component" value="Unassembled WGS sequence"/>
</dbReference>
<keyword evidence="1" id="KW-1133">Transmembrane helix</keyword>
<dbReference type="HOGENOM" id="CLU_088457_0_0_1"/>
<dbReference type="AlphaFoldDB" id="A0A0D0D6T0"/>
<evidence type="ECO:0000313" key="2">
    <source>
        <dbReference type="EMBL" id="KIK92547.1"/>
    </source>
</evidence>
<feature type="transmembrane region" description="Helical" evidence="1">
    <location>
        <begin position="20"/>
        <end position="39"/>
    </location>
</feature>
<evidence type="ECO:0000256" key="1">
    <source>
        <dbReference type="SAM" id="Phobius"/>
    </source>
</evidence>
<gene>
    <name evidence="2" type="ORF">PAXRUDRAFT_51495</name>
</gene>
<accession>A0A0D0D6T0</accession>